<accession>A0A7S0PQ14</accession>
<proteinExistence type="predicted"/>
<gene>
    <name evidence="2" type="ORF">OMED0929_LOCUS5354</name>
</gene>
<feature type="chain" id="PRO_5030774122" evidence="1">
    <location>
        <begin position="28"/>
        <end position="199"/>
    </location>
</feature>
<keyword evidence="1" id="KW-0732">Signal</keyword>
<sequence>MTTTSRARRAFSALAIAIALFAAPCAAVTVTLADADGAAEAFAATEVPTEAPRWASRRFMMRAPADALVSTIARRVAQGVRGVFVDDAPPVPPGKVHKKPYGDPATARCEAREERVQIQGVPGDFCSPSCSVASPCPEDTYAGANARGMCVLQTPGSAKPDRCALVCNPNDPANGNGGCPKSARCQPVARVGICTYPVA</sequence>
<evidence type="ECO:0000256" key="1">
    <source>
        <dbReference type="SAM" id="SignalP"/>
    </source>
</evidence>
<reference evidence="2" key="1">
    <citation type="submission" date="2021-01" db="EMBL/GenBank/DDBJ databases">
        <authorList>
            <person name="Corre E."/>
            <person name="Pelletier E."/>
            <person name="Niang G."/>
            <person name="Scheremetjew M."/>
            <person name="Finn R."/>
            <person name="Kale V."/>
            <person name="Holt S."/>
            <person name="Cochrane G."/>
            <person name="Meng A."/>
            <person name="Brown T."/>
            <person name="Cohen L."/>
        </authorList>
    </citation>
    <scope>NUCLEOTIDE SEQUENCE</scope>
    <source>
        <strain evidence="2">Clade-D-RCC2572</strain>
    </source>
</reference>
<dbReference type="AlphaFoldDB" id="A0A7S0PQ14"/>
<dbReference type="EMBL" id="HBEW01006324">
    <property type="protein sequence ID" value="CAD8585259.1"/>
    <property type="molecule type" value="Transcribed_RNA"/>
</dbReference>
<name>A0A7S0PQ14_9CHLO</name>
<feature type="signal peptide" evidence="1">
    <location>
        <begin position="1"/>
        <end position="27"/>
    </location>
</feature>
<evidence type="ECO:0000313" key="2">
    <source>
        <dbReference type="EMBL" id="CAD8585259.1"/>
    </source>
</evidence>
<organism evidence="2">
    <name type="scientific">Ostreococcus mediterraneus</name>
    <dbReference type="NCBI Taxonomy" id="1486918"/>
    <lineage>
        <taxon>Eukaryota</taxon>
        <taxon>Viridiplantae</taxon>
        <taxon>Chlorophyta</taxon>
        <taxon>Mamiellophyceae</taxon>
        <taxon>Mamiellales</taxon>
        <taxon>Bathycoccaceae</taxon>
        <taxon>Ostreococcus</taxon>
    </lineage>
</organism>
<protein>
    <submittedName>
        <fullName evidence="2">Uncharacterized protein</fullName>
    </submittedName>
</protein>